<sequence>MAEKLNKFDQLVEDLATGSMSWNSVQIALRVANDRGHFAKEIKDIENQFIYKSFQLMKETLGSMELVYRRAYQAVEEEFEKSAVEEFAKSALGKAFYRRAYQAGEQGFAKSALGKAFYQKAYQSGEKGFEKSALGEDFYRRAHQAGEQELEKSEFGKALKNLWGEKEQKEDKK</sequence>
<protein>
    <submittedName>
        <fullName evidence="1">Uncharacterized protein</fullName>
    </submittedName>
</protein>
<evidence type="ECO:0000313" key="1">
    <source>
        <dbReference type="EMBL" id="KKM70768.1"/>
    </source>
</evidence>
<gene>
    <name evidence="1" type="ORF">LCGC14_1437350</name>
</gene>
<accession>A0A0F9JMC2</accession>
<dbReference type="EMBL" id="LAZR01009753">
    <property type="protein sequence ID" value="KKM70768.1"/>
    <property type="molecule type" value="Genomic_DNA"/>
</dbReference>
<comment type="caution">
    <text evidence="1">The sequence shown here is derived from an EMBL/GenBank/DDBJ whole genome shotgun (WGS) entry which is preliminary data.</text>
</comment>
<reference evidence="1" key="1">
    <citation type="journal article" date="2015" name="Nature">
        <title>Complex archaea that bridge the gap between prokaryotes and eukaryotes.</title>
        <authorList>
            <person name="Spang A."/>
            <person name="Saw J.H."/>
            <person name="Jorgensen S.L."/>
            <person name="Zaremba-Niedzwiedzka K."/>
            <person name="Martijn J."/>
            <person name="Lind A.E."/>
            <person name="van Eijk R."/>
            <person name="Schleper C."/>
            <person name="Guy L."/>
            <person name="Ettema T.J."/>
        </authorList>
    </citation>
    <scope>NUCLEOTIDE SEQUENCE</scope>
</reference>
<name>A0A0F9JMC2_9ZZZZ</name>
<organism evidence="1">
    <name type="scientific">marine sediment metagenome</name>
    <dbReference type="NCBI Taxonomy" id="412755"/>
    <lineage>
        <taxon>unclassified sequences</taxon>
        <taxon>metagenomes</taxon>
        <taxon>ecological metagenomes</taxon>
    </lineage>
</organism>
<dbReference type="AlphaFoldDB" id="A0A0F9JMC2"/>
<proteinExistence type="predicted"/>